<evidence type="ECO:0000313" key="1">
    <source>
        <dbReference type="EMBL" id="JAE11241.1"/>
    </source>
</evidence>
<sequence>MRQWCTGSCTSPTMWRRCRSRRS</sequence>
<reference evidence="1" key="2">
    <citation type="journal article" date="2015" name="Data Brief">
        <title>Shoot transcriptome of the giant reed, Arundo donax.</title>
        <authorList>
            <person name="Barrero R.A."/>
            <person name="Guerrero F.D."/>
            <person name="Moolhuijzen P."/>
            <person name="Goolsby J.A."/>
            <person name="Tidwell J."/>
            <person name="Bellgard S.E."/>
            <person name="Bellgard M.I."/>
        </authorList>
    </citation>
    <scope>NUCLEOTIDE SEQUENCE</scope>
    <source>
        <tissue evidence="1">Shoot tissue taken approximately 20 cm above the soil surface</tissue>
    </source>
</reference>
<proteinExistence type="predicted"/>
<dbReference type="AlphaFoldDB" id="A0A0A9FMA2"/>
<dbReference type="EMBL" id="GBRH01186655">
    <property type="protein sequence ID" value="JAE11241.1"/>
    <property type="molecule type" value="Transcribed_RNA"/>
</dbReference>
<reference evidence="1" key="1">
    <citation type="submission" date="2014-09" db="EMBL/GenBank/DDBJ databases">
        <authorList>
            <person name="Magalhaes I.L.F."/>
            <person name="Oliveira U."/>
            <person name="Santos F.R."/>
            <person name="Vidigal T.H.D.A."/>
            <person name="Brescovit A.D."/>
            <person name="Santos A.J."/>
        </authorList>
    </citation>
    <scope>NUCLEOTIDE SEQUENCE</scope>
    <source>
        <tissue evidence="1">Shoot tissue taken approximately 20 cm above the soil surface</tissue>
    </source>
</reference>
<name>A0A0A9FMA2_ARUDO</name>
<organism evidence="1">
    <name type="scientific">Arundo donax</name>
    <name type="common">Giant reed</name>
    <name type="synonym">Donax arundinaceus</name>
    <dbReference type="NCBI Taxonomy" id="35708"/>
    <lineage>
        <taxon>Eukaryota</taxon>
        <taxon>Viridiplantae</taxon>
        <taxon>Streptophyta</taxon>
        <taxon>Embryophyta</taxon>
        <taxon>Tracheophyta</taxon>
        <taxon>Spermatophyta</taxon>
        <taxon>Magnoliopsida</taxon>
        <taxon>Liliopsida</taxon>
        <taxon>Poales</taxon>
        <taxon>Poaceae</taxon>
        <taxon>PACMAD clade</taxon>
        <taxon>Arundinoideae</taxon>
        <taxon>Arundineae</taxon>
        <taxon>Arundo</taxon>
    </lineage>
</organism>
<protein>
    <submittedName>
        <fullName evidence="1">Uncharacterized protein</fullName>
    </submittedName>
</protein>
<accession>A0A0A9FMA2</accession>